<evidence type="ECO:0000256" key="10">
    <source>
        <dbReference type="ARBA" id="ARBA00023128"/>
    </source>
</evidence>
<accession>A0A9W9YB78</accession>
<dbReference type="GO" id="GO:0008289">
    <property type="term" value="F:lipid binding"/>
    <property type="evidence" value="ECO:0007669"/>
    <property type="project" value="UniProtKB-KW"/>
</dbReference>
<dbReference type="Proteomes" id="UP001163046">
    <property type="component" value="Unassembled WGS sequence"/>
</dbReference>
<gene>
    <name evidence="15" type="primary">SPATA18_2</name>
    <name evidence="15" type="ORF">OS493_022271</name>
</gene>
<dbReference type="InterPro" id="IPR031981">
    <property type="entry name" value="MIEAP_C"/>
</dbReference>
<dbReference type="GO" id="GO:0005741">
    <property type="term" value="C:mitochondrial outer membrane"/>
    <property type="evidence" value="ECO:0007669"/>
    <property type="project" value="UniProtKB-SubCell"/>
</dbReference>
<dbReference type="GO" id="GO:0035695">
    <property type="term" value="P:mitophagy by internal vacuole formation"/>
    <property type="evidence" value="ECO:0007669"/>
    <property type="project" value="TreeGrafter"/>
</dbReference>
<dbReference type="GO" id="GO:0005759">
    <property type="term" value="C:mitochondrial matrix"/>
    <property type="evidence" value="ECO:0007669"/>
    <property type="project" value="UniProtKB-SubCell"/>
</dbReference>
<evidence type="ECO:0000256" key="11">
    <source>
        <dbReference type="ARBA" id="ARBA00023136"/>
    </source>
</evidence>
<name>A0A9W9YB78_9CNID</name>
<evidence type="ECO:0000256" key="9">
    <source>
        <dbReference type="ARBA" id="ARBA00023121"/>
    </source>
</evidence>
<evidence type="ECO:0000256" key="12">
    <source>
        <dbReference type="ARBA" id="ARBA00032687"/>
    </source>
</evidence>
<feature type="domain" description="Mitochondria-eating protein C-terminal" evidence="14">
    <location>
        <begin position="192"/>
        <end position="348"/>
    </location>
</feature>
<comment type="similarity">
    <text evidence="4">Belongs to the MIEAP family.</text>
</comment>
<dbReference type="PANTHER" id="PTHR21771:SF0">
    <property type="entry name" value="MITOCHONDRIA-EATING PROTEIN"/>
    <property type="match status" value="1"/>
</dbReference>
<evidence type="ECO:0000256" key="8">
    <source>
        <dbReference type="ARBA" id="ARBA00023054"/>
    </source>
</evidence>
<protein>
    <recommendedName>
        <fullName evidence="5">Mitochondria-eating protein</fullName>
    </recommendedName>
    <alternativeName>
        <fullName evidence="12">Spermatogenesis-associated protein 18</fullName>
    </alternativeName>
</protein>
<dbReference type="OrthoDB" id="5970912at2759"/>
<keyword evidence="11" id="KW-0472">Membrane</keyword>
<evidence type="ECO:0000256" key="2">
    <source>
        <dbReference type="ARBA" id="ARBA00004305"/>
    </source>
</evidence>
<feature type="region of interest" description="Disordered" evidence="13">
    <location>
        <begin position="1"/>
        <end position="35"/>
    </location>
</feature>
<keyword evidence="9" id="KW-0446">Lipid-binding</keyword>
<comment type="caution">
    <text evidence="15">The sequence shown here is derived from an EMBL/GenBank/DDBJ whole genome shotgun (WGS) entry which is preliminary data.</text>
</comment>
<dbReference type="PANTHER" id="PTHR21771">
    <property type="entry name" value="MITOCHONDRIA-EATING PROTEIN-RELATED"/>
    <property type="match status" value="1"/>
</dbReference>
<proteinExistence type="inferred from homology"/>
<dbReference type="InterPro" id="IPR026169">
    <property type="entry name" value="MIEAP"/>
</dbReference>
<keyword evidence="6" id="KW-0963">Cytoplasm</keyword>
<evidence type="ECO:0000256" key="7">
    <source>
        <dbReference type="ARBA" id="ARBA00022787"/>
    </source>
</evidence>
<evidence type="ECO:0000256" key="5">
    <source>
        <dbReference type="ARBA" id="ARBA00019863"/>
    </source>
</evidence>
<feature type="compositionally biased region" description="Low complexity" evidence="13">
    <location>
        <begin position="1"/>
        <end position="13"/>
    </location>
</feature>
<evidence type="ECO:0000313" key="15">
    <source>
        <dbReference type="EMBL" id="KAJ7330656.1"/>
    </source>
</evidence>
<keyword evidence="10" id="KW-0496">Mitochondrion</keyword>
<dbReference type="AlphaFoldDB" id="A0A9W9YB78"/>
<comment type="subcellular location">
    <subcellularLocation>
        <location evidence="3">Cytoplasm</location>
    </subcellularLocation>
    <subcellularLocation>
        <location evidence="2">Mitochondrion matrix</location>
    </subcellularLocation>
    <subcellularLocation>
        <location evidence="1">Mitochondrion outer membrane</location>
    </subcellularLocation>
</comment>
<sequence>MGISCSSSESESSLVRNQEITPQHPEQGETRAASTMSERLVTDFNSFLAANNTAVTMVKTKFHEFDALQKEHCELKTLYEQVMEDNHSLRQRMNNDSVMNHRSYQSDSEDVTSKNKRSDVLKRYQAMDGNKRRQAIEAFGKPSSRTELCYRKDLTCRIFVIAYNIARSTKDAFHQRAVPKFFQCAPSVGVNCDETSKVIERNMKQPLSPEMQSLLSTESFKVACSSVLKEMAVSCDLTELEEKMYLELKNHRDQWNRSEPWLPHLDDKIIAKMENYIKDCVRIAWRMVTLLPPLKIVLVNDGDLHDEQFDDFFQTEVEENKENTPTIEVCVWPALTDYNSDEVLVKGTSVIIPKPKQPKQHVV</sequence>
<dbReference type="GO" id="GO:0035694">
    <property type="term" value="P:mitochondrial protein catabolic process"/>
    <property type="evidence" value="ECO:0007669"/>
    <property type="project" value="InterPro"/>
</dbReference>
<evidence type="ECO:0000313" key="16">
    <source>
        <dbReference type="Proteomes" id="UP001163046"/>
    </source>
</evidence>
<evidence type="ECO:0000259" key="14">
    <source>
        <dbReference type="Pfam" id="PF16026"/>
    </source>
</evidence>
<reference evidence="15" key="1">
    <citation type="submission" date="2023-01" db="EMBL/GenBank/DDBJ databases">
        <title>Genome assembly of the deep-sea coral Lophelia pertusa.</title>
        <authorList>
            <person name="Herrera S."/>
            <person name="Cordes E."/>
        </authorList>
    </citation>
    <scope>NUCLEOTIDE SEQUENCE</scope>
    <source>
        <strain evidence="15">USNM1676648</strain>
        <tissue evidence="15">Polyp</tissue>
    </source>
</reference>
<dbReference type="EMBL" id="MU827792">
    <property type="protein sequence ID" value="KAJ7330656.1"/>
    <property type="molecule type" value="Genomic_DNA"/>
</dbReference>
<dbReference type="Pfam" id="PF16026">
    <property type="entry name" value="MIEAP"/>
    <property type="match status" value="1"/>
</dbReference>
<evidence type="ECO:0000256" key="13">
    <source>
        <dbReference type="SAM" id="MobiDB-lite"/>
    </source>
</evidence>
<keyword evidence="16" id="KW-1185">Reference proteome</keyword>
<keyword evidence="8" id="KW-0175">Coiled coil</keyword>
<evidence type="ECO:0000256" key="6">
    <source>
        <dbReference type="ARBA" id="ARBA00022490"/>
    </source>
</evidence>
<keyword evidence="7" id="KW-1000">Mitochondrion outer membrane</keyword>
<evidence type="ECO:0000256" key="1">
    <source>
        <dbReference type="ARBA" id="ARBA00004294"/>
    </source>
</evidence>
<evidence type="ECO:0000256" key="4">
    <source>
        <dbReference type="ARBA" id="ARBA00008233"/>
    </source>
</evidence>
<evidence type="ECO:0000256" key="3">
    <source>
        <dbReference type="ARBA" id="ARBA00004496"/>
    </source>
</evidence>
<organism evidence="15 16">
    <name type="scientific">Desmophyllum pertusum</name>
    <dbReference type="NCBI Taxonomy" id="174260"/>
    <lineage>
        <taxon>Eukaryota</taxon>
        <taxon>Metazoa</taxon>
        <taxon>Cnidaria</taxon>
        <taxon>Anthozoa</taxon>
        <taxon>Hexacorallia</taxon>
        <taxon>Scleractinia</taxon>
        <taxon>Caryophylliina</taxon>
        <taxon>Caryophylliidae</taxon>
        <taxon>Desmophyllum</taxon>
    </lineage>
</organism>